<comment type="similarity">
    <text evidence="2">Belongs to the CpsC/CapA family.</text>
</comment>
<dbReference type="EMBL" id="JAQFWP010000074">
    <property type="protein sequence ID" value="MDA2808167.1"/>
    <property type="molecule type" value="Genomic_DNA"/>
</dbReference>
<feature type="domain" description="Polysaccharide chain length determinant N-terminal" evidence="10">
    <location>
        <begin position="9"/>
        <end position="90"/>
    </location>
</feature>
<dbReference type="PANTHER" id="PTHR32309:SF31">
    <property type="entry name" value="CAPSULAR EXOPOLYSACCHARIDE FAMILY"/>
    <property type="match status" value="1"/>
</dbReference>
<feature type="coiled-coil region" evidence="7">
    <location>
        <begin position="158"/>
        <end position="207"/>
    </location>
</feature>
<keyword evidence="5 9" id="KW-1133">Transmembrane helix</keyword>
<keyword evidence="6 9" id="KW-0472">Membrane</keyword>
<evidence type="ECO:0000256" key="8">
    <source>
        <dbReference type="SAM" id="MobiDB-lite"/>
    </source>
</evidence>
<proteinExistence type="inferred from homology"/>
<dbReference type="RefSeq" id="WP_270680781.1">
    <property type="nucleotide sequence ID" value="NZ_JAQFWP010000074.1"/>
</dbReference>
<feature type="transmembrane region" description="Helical" evidence="9">
    <location>
        <begin position="239"/>
        <end position="260"/>
    </location>
</feature>
<comment type="caution">
    <text evidence="11">The sequence shown here is derived from an EMBL/GenBank/DDBJ whole genome shotgun (WGS) entry which is preliminary data.</text>
</comment>
<evidence type="ECO:0000256" key="3">
    <source>
        <dbReference type="ARBA" id="ARBA00022475"/>
    </source>
</evidence>
<keyword evidence="7" id="KW-0175">Coiled coil</keyword>
<gene>
    <name evidence="11" type="ORF">O4U47_26905</name>
</gene>
<evidence type="ECO:0000256" key="6">
    <source>
        <dbReference type="ARBA" id="ARBA00023136"/>
    </source>
</evidence>
<organism evidence="11 12">
    <name type="scientific">Nocardiopsis suaedae</name>
    <dbReference type="NCBI Taxonomy" id="3018444"/>
    <lineage>
        <taxon>Bacteria</taxon>
        <taxon>Bacillati</taxon>
        <taxon>Actinomycetota</taxon>
        <taxon>Actinomycetes</taxon>
        <taxon>Streptosporangiales</taxon>
        <taxon>Nocardiopsidaceae</taxon>
        <taxon>Nocardiopsis</taxon>
    </lineage>
</organism>
<feature type="region of interest" description="Disordered" evidence="8">
    <location>
        <begin position="279"/>
        <end position="326"/>
    </location>
</feature>
<evidence type="ECO:0000256" key="2">
    <source>
        <dbReference type="ARBA" id="ARBA00006683"/>
    </source>
</evidence>
<evidence type="ECO:0000259" key="10">
    <source>
        <dbReference type="Pfam" id="PF02706"/>
    </source>
</evidence>
<feature type="transmembrane region" description="Helical" evidence="9">
    <location>
        <begin position="21"/>
        <end position="46"/>
    </location>
</feature>
<evidence type="ECO:0000256" key="1">
    <source>
        <dbReference type="ARBA" id="ARBA00004651"/>
    </source>
</evidence>
<dbReference type="PANTHER" id="PTHR32309">
    <property type="entry name" value="TYROSINE-PROTEIN KINASE"/>
    <property type="match status" value="1"/>
</dbReference>
<dbReference type="InterPro" id="IPR050445">
    <property type="entry name" value="Bact_polysacc_biosynth/exp"/>
</dbReference>
<evidence type="ECO:0000313" key="12">
    <source>
        <dbReference type="Proteomes" id="UP001165685"/>
    </source>
</evidence>
<dbReference type="InterPro" id="IPR003856">
    <property type="entry name" value="LPS_length_determ_N"/>
</dbReference>
<evidence type="ECO:0000256" key="9">
    <source>
        <dbReference type="SAM" id="Phobius"/>
    </source>
</evidence>
<sequence>MESSAAGPDLRDCAQTLRRRWTAVAAATAAGLALAGAGLVLVPSAYTATTAVQVRPTGVAELTGELSGRTNGEVNLDTEAQVVASARVASAANREIGGTDPGAMRERVEVEVPPNSSVLEISYTAPTPEAARDGATAFSDAYLADRSARVGELIDARLAALEEQTEARTEEMEELAEDAAKGGAAKRARAEARLEAVQSEISDLNAETGPLTAAKASLIPGQVLTPAALPDAPASPQPVVWLAGGGVLGLAVGAGAAFALERRARARGGATAAAQEAVVEDAAPEAAQEAVVEDAAQEAAPEEGGADRASADRSREEEPAEAGARR</sequence>
<dbReference type="Pfam" id="PF02706">
    <property type="entry name" value="Wzz"/>
    <property type="match status" value="1"/>
</dbReference>
<reference evidence="11" key="1">
    <citation type="submission" date="2023-01" db="EMBL/GenBank/DDBJ databases">
        <title>Draft genome sequence of Nocardiopsis sp. LSu2-4 isolated from halophytes.</title>
        <authorList>
            <person name="Duangmal K."/>
            <person name="Chantavorakit T."/>
        </authorList>
    </citation>
    <scope>NUCLEOTIDE SEQUENCE</scope>
    <source>
        <strain evidence="11">LSu2-4</strain>
    </source>
</reference>
<dbReference type="Proteomes" id="UP001165685">
    <property type="component" value="Unassembled WGS sequence"/>
</dbReference>
<accession>A0ABT4TVK0</accession>
<evidence type="ECO:0000256" key="7">
    <source>
        <dbReference type="SAM" id="Coils"/>
    </source>
</evidence>
<keyword evidence="12" id="KW-1185">Reference proteome</keyword>
<protein>
    <submittedName>
        <fullName evidence="11">Wzz/FepE/Etk N-terminal domain-containing protein</fullName>
    </submittedName>
</protein>
<comment type="subcellular location">
    <subcellularLocation>
        <location evidence="1">Cell membrane</location>
        <topology evidence="1">Multi-pass membrane protein</topology>
    </subcellularLocation>
</comment>
<evidence type="ECO:0000256" key="5">
    <source>
        <dbReference type="ARBA" id="ARBA00022989"/>
    </source>
</evidence>
<keyword evidence="3" id="KW-1003">Cell membrane</keyword>
<feature type="compositionally biased region" description="Basic and acidic residues" evidence="8">
    <location>
        <begin position="305"/>
        <end position="326"/>
    </location>
</feature>
<evidence type="ECO:0000256" key="4">
    <source>
        <dbReference type="ARBA" id="ARBA00022692"/>
    </source>
</evidence>
<evidence type="ECO:0000313" key="11">
    <source>
        <dbReference type="EMBL" id="MDA2808167.1"/>
    </source>
</evidence>
<name>A0ABT4TVK0_9ACTN</name>
<keyword evidence="4 9" id="KW-0812">Transmembrane</keyword>